<dbReference type="Proteomes" id="UP000510647">
    <property type="component" value="Chromosome 4"/>
</dbReference>
<proteinExistence type="inferred from homology"/>
<dbReference type="InterPro" id="IPR027413">
    <property type="entry name" value="GROEL-like_equatorial_sf"/>
</dbReference>
<evidence type="ECO:0000313" key="4">
    <source>
        <dbReference type="Proteomes" id="UP000510647"/>
    </source>
</evidence>
<accession>A0A7H9HVD5</accession>
<dbReference type="GO" id="GO:0140662">
    <property type="term" value="F:ATP-dependent protein folding chaperone"/>
    <property type="evidence" value="ECO:0007669"/>
    <property type="project" value="InterPro"/>
</dbReference>
<name>A0A7H9HVD5_9SACH</name>
<dbReference type="AlphaFoldDB" id="A0A7H9HVD5"/>
<dbReference type="SUPFAM" id="SSF52029">
    <property type="entry name" value="GroEL apical domain-like"/>
    <property type="match status" value="1"/>
</dbReference>
<sequence>MIPIMLRYKINRIGCFHVAIRSIKTLYTPVIKTNEPTSKIALLEGIKLLDNVMNSTSYNKSLISMGKYRSKPQILTSQDAVKLQNVVREFLDSNQVREAMSDPKFVDINEKLGKIGLQLFIDCHDGNIIPMSGSLSCILMEQYYKSPCKETLMGILQSLEQVRRFLKSNKISVQSREEIDALVGKLCQTNKDFEIIRKVLDSLDYKLWSPDIVRVVRGQRVEDELIVSKGWRFPAGVLDTNEAYLRSLQLPEKKLVSIDKDVIVLLYDGTLNDASKILPTLNYASKNQKSVLVIVTGDCLGDALTSITISNNRNRRQGNNSRTVIMKYDARANGNLTLQENHQLIDFLGLPNGSSSIYSPDFSPYVPSKMCADQFYGKLDSLQATTGEAFLHDSGAWEDHTIGNKFLQMTITVKVGGTSELEIDHRRSQLDSIINDTLYHGLSTGVVPAYGIALAKAIPSINRQSEIDLKTKLGVDSVIMALTVPMSRAIKNVYGFSRFQVTGIIADTLRERNFMKAPLAPDSEALDLFKEGLLEPWSKIDKCLANVATYIKLLSSCNTIVAQVFEKPKKRE</sequence>
<evidence type="ECO:0000256" key="2">
    <source>
        <dbReference type="ARBA" id="ARBA00023186"/>
    </source>
</evidence>
<dbReference type="EMBL" id="CP059270">
    <property type="protein sequence ID" value="QLQ80405.1"/>
    <property type="molecule type" value="Genomic_DNA"/>
</dbReference>
<comment type="similarity">
    <text evidence="1">Belongs to the chaperonin (HSP60) family.</text>
</comment>
<evidence type="ECO:0000313" key="3">
    <source>
        <dbReference type="EMBL" id="QLQ80405.1"/>
    </source>
</evidence>
<dbReference type="Gene3D" id="3.30.260.10">
    <property type="entry name" value="TCP-1-like chaperonin intermediate domain"/>
    <property type="match status" value="1"/>
</dbReference>
<organism evidence="3 4">
    <name type="scientific">Torulaspora globosa</name>
    <dbReference type="NCBI Taxonomy" id="48254"/>
    <lineage>
        <taxon>Eukaryota</taxon>
        <taxon>Fungi</taxon>
        <taxon>Dikarya</taxon>
        <taxon>Ascomycota</taxon>
        <taxon>Saccharomycotina</taxon>
        <taxon>Saccharomycetes</taxon>
        <taxon>Saccharomycetales</taxon>
        <taxon>Saccharomycetaceae</taxon>
        <taxon>Torulaspora</taxon>
    </lineage>
</organism>
<dbReference type="Gene3D" id="1.10.560.10">
    <property type="entry name" value="GroEL-like equatorial domain"/>
    <property type="match status" value="1"/>
</dbReference>
<dbReference type="Gene3D" id="3.50.7.10">
    <property type="entry name" value="GroEL"/>
    <property type="match status" value="1"/>
</dbReference>
<keyword evidence="2" id="KW-0143">Chaperone</keyword>
<dbReference type="OrthoDB" id="4056908at2759"/>
<dbReference type="PANTHER" id="PTHR45633">
    <property type="entry name" value="60 KDA HEAT SHOCK PROTEIN, MITOCHONDRIAL"/>
    <property type="match status" value="1"/>
</dbReference>
<keyword evidence="4" id="KW-1185">Reference proteome</keyword>
<evidence type="ECO:0008006" key="5">
    <source>
        <dbReference type="Google" id="ProtNLM"/>
    </source>
</evidence>
<protein>
    <recommendedName>
        <fullName evidence="5">Mitochondrial chaperone TCM62</fullName>
    </recommendedName>
</protein>
<dbReference type="GO" id="GO:0042026">
    <property type="term" value="P:protein refolding"/>
    <property type="evidence" value="ECO:0007669"/>
    <property type="project" value="InterPro"/>
</dbReference>
<gene>
    <name evidence="3" type="ORF">HG537_0D04060</name>
</gene>
<dbReference type="InterPro" id="IPR027410">
    <property type="entry name" value="TCP-1-like_intermed_sf"/>
</dbReference>
<dbReference type="GO" id="GO:0005737">
    <property type="term" value="C:cytoplasm"/>
    <property type="evidence" value="ECO:0007669"/>
    <property type="project" value="UniProtKB-ARBA"/>
</dbReference>
<reference evidence="3 4" key="1">
    <citation type="submission" date="2020-06" db="EMBL/GenBank/DDBJ databases">
        <title>The yeast mating-type switching endonuclease HO is a domesticated member of an unorthodox homing genetic element family.</title>
        <authorList>
            <person name="Coughlan A.Y."/>
            <person name="Lombardi L."/>
            <person name="Braun-Galleani S."/>
            <person name="Martos A.R."/>
            <person name="Galeote V."/>
            <person name="Bigey F."/>
            <person name="Dequin S."/>
            <person name="Byrne K.P."/>
            <person name="Wolfe K.H."/>
        </authorList>
    </citation>
    <scope>NUCLEOTIDE SEQUENCE [LARGE SCALE GENOMIC DNA]</scope>
    <source>
        <strain evidence="3 4">CBS2947</strain>
    </source>
</reference>
<dbReference type="InterPro" id="IPR027409">
    <property type="entry name" value="GroEL-like_apical_dom_sf"/>
</dbReference>
<dbReference type="InterPro" id="IPR001844">
    <property type="entry name" value="Cpn60/GroEL"/>
</dbReference>
<evidence type="ECO:0000256" key="1">
    <source>
        <dbReference type="ARBA" id="ARBA00006607"/>
    </source>
</evidence>